<dbReference type="GO" id="GO:0008234">
    <property type="term" value="F:cysteine-type peptidase activity"/>
    <property type="evidence" value="ECO:0007669"/>
    <property type="project" value="UniProtKB-KW"/>
</dbReference>
<dbReference type="Pfam" id="PF00877">
    <property type="entry name" value="NLPC_P60"/>
    <property type="match status" value="1"/>
</dbReference>
<dbReference type="PROSITE" id="PS51935">
    <property type="entry name" value="NLPC_P60"/>
    <property type="match status" value="1"/>
</dbReference>
<feature type="signal peptide" evidence="8">
    <location>
        <begin position="1"/>
        <end position="22"/>
    </location>
</feature>
<comment type="similarity">
    <text evidence="1">Belongs to the peptidase C40 family.</text>
</comment>
<dbReference type="SMART" id="SM00257">
    <property type="entry name" value="LysM"/>
    <property type="match status" value="3"/>
</dbReference>
<feature type="domain" description="LysM" evidence="9">
    <location>
        <begin position="95"/>
        <end position="138"/>
    </location>
</feature>
<dbReference type="AlphaFoldDB" id="A0A417YCN7"/>
<dbReference type="EMBL" id="QWEH01000014">
    <property type="protein sequence ID" value="RHW30383.1"/>
    <property type="molecule type" value="Genomic_DNA"/>
</dbReference>
<gene>
    <name evidence="11" type="ORF">D1B32_17590</name>
</gene>
<keyword evidence="5" id="KW-0378">Hydrolase</keyword>
<dbReference type="CDD" id="cd00118">
    <property type="entry name" value="LysM"/>
    <property type="match status" value="3"/>
</dbReference>
<dbReference type="Gene3D" id="3.10.350.10">
    <property type="entry name" value="LysM domain"/>
    <property type="match status" value="3"/>
</dbReference>
<dbReference type="InterPro" id="IPR051202">
    <property type="entry name" value="Peptidase_C40"/>
</dbReference>
<dbReference type="InterPro" id="IPR000064">
    <property type="entry name" value="NLP_P60_dom"/>
</dbReference>
<feature type="domain" description="LysM" evidence="9">
    <location>
        <begin position="162"/>
        <end position="205"/>
    </location>
</feature>
<evidence type="ECO:0000256" key="2">
    <source>
        <dbReference type="ARBA" id="ARBA00022670"/>
    </source>
</evidence>
<proteinExistence type="inferred from homology"/>
<evidence type="ECO:0000256" key="3">
    <source>
        <dbReference type="ARBA" id="ARBA00022729"/>
    </source>
</evidence>
<dbReference type="Pfam" id="PF01476">
    <property type="entry name" value="LysM"/>
    <property type="match status" value="3"/>
</dbReference>
<dbReference type="RefSeq" id="WP_118890015.1">
    <property type="nucleotide sequence ID" value="NZ_PHUT01000001.1"/>
</dbReference>
<keyword evidence="3 8" id="KW-0732">Signal</keyword>
<dbReference type="InterPro" id="IPR036779">
    <property type="entry name" value="LysM_dom_sf"/>
</dbReference>
<evidence type="ECO:0000256" key="4">
    <source>
        <dbReference type="ARBA" id="ARBA00022737"/>
    </source>
</evidence>
<keyword evidence="12" id="KW-1185">Reference proteome</keyword>
<feature type="domain" description="LysM" evidence="9">
    <location>
        <begin position="29"/>
        <end position="72"/>
    </location>
</feature>
<comment type="caution">
    <text evidence="11">The sequence shown here is derived from an EMBL/GenBank/DDBJ whole genome shotgun (WGS) entry which is preliminary data.</text>
</comment>
<reference evidence="11 12" key="1">
    <citation type="journal article" date="2007" name="Int. J. Syst. Evol. Microbiol.">
        <title>Oceanobacillus profundus sp. nov., isolated from a deep-sea sediment core.</title>
        <authorList>
            <person name="Kim Y.G."/>
            <person name="Choi D.H."/>
            <person name="Hyun S."/>
            <person name="Cho B.C."/>
        </authorList>
    </citation>
    <scope>NUCLEOTIDE SEQUENCE [LARGE SCALE GENOMIC DNA]</scope>
    <source>
        <strain evidence="11 12">DSM 18246</strain>
    </source>
</reference>
<keyword evidence="2" id="KW-0645">Protease</keyword>
<feature type="region of interest" description="Disordered" evidence="7">
    <location>
        <begin position="141"/>
        <end position="163"/>
    </location>
</feature>
<evidence type="ECO:0000256" key="6">
    <source>
        <dbReference type="ARBA" id="ARBA00022807"/>
    </source>
</evidence>
<evidence type="ECO:0000259" key="10">
    <source>
        <dbReference type="PROSITE" id="PS51935"/>
    </source>
</evidence>
<name>A0A417YCN7_9BACI</name>
<feature type="chain" id="PRO_5039300698" evidence="8">
    <location>
        <begin position="23"/>
        <end position="351"/>
    </location>
</feature>
<protein>
    <submittedName>
        <fullName evidence="11">Peptidoglycan endopeptidase</fullName>
    </submittedName>
</protein>
<dbReference type="PANTHER" id="PTHR47053:SF1">
    <property type="entry name" value="MUREIN DD-ENDOPEPTIDASE MEPH-RELATED"/>
    <property type="match status" value="1"/>
</dbReference>
<dbReference type="GO" id="GO:0006508">
    <property type="term" value="P:proteolysis"/>
    <property type="evidence" value="ECO:0007669"/>
    <property type="project" value="UniProtKB-KW"/>
</dbReference>
<dbReference type="SUPFAM" id="SSF54106">
    <property type="entry name" value="LysM domain"/>
    <property type="match status" value="3"/>
</dbReference>
<feature type="domain" description="NlpC/P60" evidence="10">
    <location>
        <begin position="230"/>
        <end position="351"/>
    </location>
</feature>
<evidence type="ECO:0000313" key="11">
    <source>
        <dbReference type="EMBL" id="RHW30383.1"/>
    </source>
</evidence>
<organism evidence="11 12">
    <name type="scientific">Oceanobacillus profundus</name>
    <dbReference type="NCBI Taxonomy" id="372463"/>
    <lineage>
        <taxon>Bacteria</taxon>
        <taxon>Bacillati</taxon>
        <taxon>Bacillota</taxon>
        <taxon>Bacilli</taxon>
        <taxon>Bacillales</taxon>
        <taxon>Bacillaceae</taxon>
        <taxon>Oceanobacillus</taxon>
    </lineage>
</organism>
<dbReference type="Proteomes" id="UP000285456">
    <property type="component" value="Unassembled WGS sequence"/>
</dbReference>
<evidence type="ECO:0000256" key="7">
    <source>
        <dbReference type="SAM" id="MobiDB-lite"/>
    </source>
</evidence>
<sequence>MANKKIIMSVTASAAIASAIFAAEEAEAASHKVKSGDSLWKIAQQYGTSVSELRSINNLSSDLIFPNQVIQTTKSSSSTGSSSSTNTNTSTNKSTTYTVKRGDTLSGIASKHGISLSNLMKWNNLNTTLIYPGNKLVVSKNGSSTGNSGSSSSSGNSSSSSSVYTVKSGDTLSRIAARHGVTVSNLKKWNNLSSDLILIGQKLSIGSSSNGSSGSNSGGSSNNAPATDVSYNVDKLISTAKSMSGVKYVWGGSTPSGFDCSGFIYYVYKQAGMDLPRTSAAGYFDRSFYVNTPQVGDLVFFEGTYKSGISHMGVYLGNNQFIHAGTSNGVQITSLDNSYWKKHFDSFKRFY</sequence>
<dbReference type="PANTHER" id="PTHR47053">
    <property type="entry name" value="MUREIN DD-ENDOPEPTIDASE MEPH-RELATED"/>
    <property type="match status" value="1"/>
</dbReference>
<evidence type="ECO:0000259" key="9">
    <source>
        <dbReference type="PROSITE" id="PS51782"/>
    </source>
</evidence>
<evidence type="ECO:0000313" key="12">
    <source>
        <dbReference type="Proteomes" id="UP000285456"/>
    </source>
</evidence>
<dbReference type="Gene3D" id="3.90.1720.10">
    <property type="entry name" value="endopeptidase domain like (from Nostoc punctiforme)"/>
    <property type="match status" value="1"/>
</dbReference>
<dbReference type="InterPro" id="IPR018392">
    <property type="entry name" value="LysM"/>
</dbReference>
<accession>A0A417YCN7</accession>
<evidence type="ECO:0000256" key="1">
    <source>
        <dbReference type="ARBA" id="ARBA00007074"/>
    </source>
</evidence>
<feature type="region of interest" description="Disordered" evidence="7">
    <location>
        <begin position="73"/>
        <end position="97"/>
    </location>
</feature>
<dbReference type="InterPro" id="IPR038765">
    <property type="entry name" value="Papain-like_cys_pep_sf"/>
</dbReference>
<dbReference type="PROSITE" id="PS51782">
    <property type="entry name" value="LYSM"/>
    <property type="match status" value="3"/>
</dbReference>
<evidence type="ECO:0000256" key="8">
    <source>
        <dbReference type="SAM" id="SignalP"/>
    </source>
</evidence>
<evidence type="ECO:0000256" key="5">
    <source>
        <dbReference type="ARBA" id="ARBA00022801"/>
    </source>
</evidence>
<dbReference type="OrthoDB" id="9813368at2"/>
<keyword evidence="4" id="KW-0677">Repeat</keyword>
<keyword evidence="6" id="KW-0788">Thiol protease</keyword>
<dbReference type="SUPFAM" id="SSF54001">
    <property type="entry name" value="Cysteine proteinases"/>
    <property type="match status" value="1"/>
</dbReference>